<dbReference type="SUPFAM" id="SSF53474">
    <property type="entry name" value="alpha/beta-Hydrolases"/>
    <property type="match status" value="1"/>
</dbReference>
<reference evidence="4" key="1">
    <citation type="submission" date="2013-07" db="EMBL/GenBank/DDBJ databases">
        <title>The genome of Eucalyptus grandis.</title>
        <authorList>
            <person name="Schmutz J."/>
            <person name="Hayes R."/>
            <person name="Myburg A."/>
            <person name="Tuskan G."/>
            <person name="Grattapaglia D."/>
            <person name="Rokhsar D.S."/>
        </authorList>
    </citation>
    <scope>NUCLEOTIDE SEQUENCE</scope>
    <source>
        <tissue evidence="4">Leaf extractions</tissue>
    </source>
</reference>
<sequence>MTRDAAAAAGGRSHGPSAAAERGRGVSSALVMLCSYALLLLVFAGAPATSVNVVKNLPGYDGDLPFYLETGYIGVGESNESQLFYYFVESQRTPSQDPLMLWLTGGPGCSVLSAFLYEGGPLAFTYEGYNGSIPSLHQNPYAWTQGLNMLFVDAPIGTGFSYSTTAENYYTDDFKSSNETYEFLQKFLLSHPQFIENMLYIGGDSYSGIPLPIIVQKIFDGNLLGEEPFMNLKGYVLGNPKTDDFIDDNSRIPFAHRVALISDELYADAMESCGGNYVDVSANNTECLEDIEEIDALLLQINLMQILEPNCQTAYSRPVEANRGYRRVLEDDYEGFLAAQPNPALWCREYNYVLSGVWANNEDVRAALGIREGTKGVWKRCNSSLAYTKTVSSSVPYHQNLSNTNLRALIYSGDHDMSVTYLGTHFWIFSLNLTLSTAWREWYVNGQVAGYTEEFTSNQFTLDFATVKVTEPCSDQHSSARSLVDGRRFCNCTSCY</sequence>
<organism evidence="4">
    <name type="scientific">Eucalyptus grandis</name>
    <name type="common">Flooded gum</name>
    <dbReference type="NCBI Taxonomy" id="71139"/>
    <lineage>
        <taxon>Eukaryota</taxon>
        <taxon>Viridiplantae</taxon>
        <taxon>Streptophyta</taxon>
        <taxon>Embryophyta</taxon>
        <taxon>Tracheophyta</taxon>
        <taxon>Spermatophyta</taxon>
        <taxon>Magnoliopsida</taxon>
        <taxon>eudicotyledons</taxon>
        <taxon>Gunneridae</taxon>
        <taxon>Pentapetalae</taxon>
        <taxon>rosids</taxon>
        <taxon>malvids</taxon>
        <taxon>Myrtales</taxon>
        <taxon>Myrtaceae</taxon>
        <taxon>Myrtoideae</taxon>
        <taxon>Eucalypteae</taxon>
        <taxon>Eucalyptus</taxon>
    </lineage>
</organism>
<evidence type="ECO:0000313" key="4">
    <source>
        <dbReference type="EMBL" id="KCW80986.1"/>
    </source>
</evidence>
<evidence type="ECO:0008006" key="5">
    <source>
        <dbReference type="Google" id="ProtNLM"/>
    </source>
</evidence>
<dbReference type="GO" id="GO:0016747">
    <property type="term" value="F:acyltransferase activity, transferring groups other than amino-acyl groups"/>
    <property type="evidence" value="ECO:0000318"/>
    <property type="project" value="GO_Central"/>
</dbReference>
<dbReference type="PRINTS" id="PR00724">
    <property type="entry name" value="CRBOXYPTASEC"/>
</dbReference>
<feature type="transmembrane region" description="Helical" evidence="3">
    <location>
        <begin position="29"/>
        <end position="48"/>
    </location>
</feature>
<proteinExistence type="inferred from homology"/>
<dbReference type="PANTHER" id="PTHR11802">
    <property type="entry name" value="SERINE PROTEASE FAMILY S10 SERINE CARBOXYPEPTIDASE"/>
    <property type="match status" value="1"/>
</dbReference>
<dbReference type="GO" id="GO:0004185">
    <property type="term" value="F:serine-type carboxypeptidase activity"/>
    <property type="evidence" value="ECO:0007669"/>
    <property type="project" value="InterPro"/>
</dbReference>
<comment type="similarity">
    <text evidence="1">Belongs to the peptidase S10 family.</text>
</comment>
<dbReference type="InterPro" id="IPR029058">
    <property type="entry name" value="AB_hydrolase_fold"/>
</dbReference>
<dbReference type="AlphaFoldDB" id="A0A059CS48"/>
<keyword evidence="3" id="KW-0812">Transmembrane</keyword>
<dbReference type="EMBL" id="KK198755">
    <property type="protein sequence ID" value="KCW80986.1"/>
    <property type="molecule type" value="Genomic_DNA"/>
</dbReference>
<dbReference type="Gramene" id="KCW80986">
    <property type="protein sequence ID" value="KCW80986"/>
    <property type="gene ID" value="EUGRSUZ_C02352"/>
</dbReference>
<dbReference type="Gene3D" id="3.40.50.1820">
    <property type="entry name" value="alpha/beta hydrolase"/>
    <property type="match status" value="1"/>
</dbReference>
<dbReference type="InParanoid" id="A0A059CS48"/>
<keyword evidence="3" id="KW-1133">Transmembrane helix</keyword>
<name>A0A059CS48_EUCGR</name>
<dbReference type="PANTHER" id="PTHR11802:SF413">
    <property type="entry name" value="PEPTIDASE S10, SERINE CARBOXYPEPTIDASE, ALPHA_BETA HYDROLASE-RELATED"/>
    <property type="match status" value="1"/>
</dbReference>
<dbReference type="FunFam" id="3.40.50.1820:FF:000072">
    <property type="entry name" value="Serine carboxypeptidase-like 19"/>
    <property type="match status" value="1"/>
</dbReference>
<evidence type="ECO:0000256" key="3">
    <source>
        <dbReference type="SAM" id="Phobius"/>
    </source>
</evidence>
<dbReference type="Gene3D" id="3.40.50.12670">
    <property type="match status" value="1"/>
</dbReference>
<keyword evidence="3" id="KW-0472">Membrane</keyword>
<dbReference type="OMA" id="DECIRNI"/>
<dbReference type="GO" id="GO:0019748">
    <property type="term" value="P:secondary metabolic process"/>
    <property type="evidence" value="ECO:0000318"/>
    <property type="project" value="GO_Central"/>
</dbReference>
<dbReference type="Pfam" id="PF00450">
    <property type="entry name" value="Peptidase_S10"/>
    <property type="match status" value="1"/>
</dbReference>
<gene>
    <name evidence="4" type="ORF">EUGRSUZ_C02352</name>
</gene>
<protein>
    <recommendedName>
        <fullName evidence="5">Serine carboxypeptidase-like 18</fullName>
    </recommendedName>
</protein>
<feature type="region of interest" description="Disordered" evidence="2">
    <location>
        <begin position="1"/>
        <end position="20"/>
    </location>
</feature>
<dbReference type="GO" id="GO:0006508">
    <property type="term" value="P:proteolysis"/>
    <property type="evidence" value="ECO:0007669"/>
    <property type="project" value="InterPro"/>
</dbReference>
<accession>A0A059CS48</accession>
<evidence type="ECO:0000256" key="2">
    <source>
        <dbReference type="SAM" id="MobiDB-lite"/>
    </source>
</evidence>
<evidence type="ECO:0000256" key="1">
    <source>
        <dbReference type="ARBA" id="ARBA00009431"/>
    </source>
</evidence>
<dbReference type="InterPro" id="IPR001563">
    <property type="entry name" value="Peptidase_S10"/>
</dbReference>